<gene>
    <name evidence="2" type="ORF">Q9S78_11995</name>
</gene>
<keyword evidence="1" id="KW-0472">Membrane</keyword>
<reference evidence="2 3" key="1">
    <citation type="submission" date="2023-08" db="EMBL/GenBank/DDBJ databases">
        <title>Microbacterium aquilitoris sp. nov. and Microbacterium gwkjibeachense sp. nov., isolated from beach.</title>
        <authorList>
            <person name="Lee S.D."/>
            <person name="Yang H."/>
            <person name="Kim I."/>
        </authorList>
    </citation>
    <scope>NUCLEOTIDE SEQUENCE [LARGE SCALE GENOMIC DNA]</scope>
    <source>
        <strain evidence="2 3">KSW-18</strain>
    </source>
</reference>
<dbReference type="EMBL" id="JAUZVT010000002">
    <property type="protein sequence ID" value="MDT3331390.1"/>
    <property type="molecule type" value="Genomic_DNA"/>
</dbReference>
<dbReference type="RefSeq" id="WP_311870383.1">
    <property type="nucleotide sequence ID" value="NZ_JAUZVT010000002.1"/>
</dbReference>
<accession>A0ABU3GL05</accession>
<protein>
    <submittedName>
        <fullName evidence="2">Uncharacterized protein</fullName>
    </submittedName>
</protein>
<evidence type="ECO:0000313" key="3">
    <source>
        <dbReference type="Proteomes" id="UP001262835"/>
    </source>
</evidence>
<proteinExistence type="predicted"/>
<evidence type="ECO:0000256" key="1">
    <source>
        <dbReference type="SAM" id="Phobius"/>
    </source>
</evidence>
<keyword evidence="3" id="KW-1185">Reference proteome</keyword>
<comment type="caution">
    <text evidence="2">The sequence shown here is derived from an EMBL/GenBank/DDBJ whole genome shotgun (WGS) entry which is preliminary data.</text>
</comment>
<feature type="transmembrane region" description="Helical" evidence="1">
    <location>
        <begin position="57"/>
        <end position="73"/>
    </location>
</feature>
<keyword evidence="1" id="KW-0812">Transmembrane</keyword>
<sequence>MGRMRPGTVDVTLSEFRRRREEQSARIASVRGRAAGVLGASGLAVTLVSAIGTNGGYIVGVVGYLFATVYAVKSMTLRAHVKKGAAEMVDGLAGLSPRRAREEILVELTLEIEDNEDNLRNVGHSVGVALGWFIAGTAFTAFVAVVNVLLQMKVGG</sequence>
<organism evidence="2 3">
    <name type="scientific">Microbacterium aquilitoris</name>
    <dbReference type="NCBI Taxonomy" id="3067307"/>
    <lineage>
        <taxon>Bacteria</taxon>
        <taxon>Bacillati</taxon>
        <taxon>Actinomycetota</taxon>
        <taxon>Actinomycetes</taxon>
        <taxon>Micrococcales</taxon>
        <taxon>Microbacteriaceae</taxon>
        <taxon>Microbacterium</taxon>
    </lineage>
</organism>
<feature type="transmembrane region" description="Helical" evidence="1">
    <location>
        <begin position="129"/>
        <end position="150"/>
    </location>
</feature>
<dbReference type="Proteomes" id="UP001262835">
    <property type="component" value="Unassembled WGS sequence"/>
</dbReference>
<keyword evidence="1" id="KW-1133">Transmembrane helix</keyword>
<name>A0ABU3GL05_9MICO</name>
<evidence type="ECO:0000313" key="2">
    <source>
        <dbReference type="EMBL" id="MDT3331390.1"/>
    </source>
</evidence>